<reference evidence="1" key="1">
    <citation type="submission" date="2022-02" db="EMBL/GenBank/DDBJ databases">
        <title>Plant Genome Project.</title>
        <authorList>
            <person name="Zhang R.-G."/>
        </authorList>
    </citation>
    <scope>NUCLEOTIDE SEQUENCE</scope>
    <source>
        <strain evidence="1">AT1</strain>
    </source>
</reference>
<accession>A0ACC0NDA1</accession>
<name>A0ACC0NDA1_RHOML</name>
<proteinExistence type="predicted"/>
<gene>
    <name evidence="1" type="ORF">RHMOL_Rhmol06G0138700</name>
</gene>
<evidence type="ECO:0000313" key="1">
    <source>
        <dbReference type="EMBL" id="KAI8550836.1"/>
    </source>
</evidence>
<protein>
    <submittedName>
        <fullName evidence="1">Uncharacterized protein</fullName>
    </submittedName>
</protein>
<evidence type="ECO:0000313" key="2">
    <source>
        <dbReference type="Proteomes" id="UP001062846"/>
    </source>
</evidence>
<sequence length="130" mass="15614">MSIRYVELDVEIRRCKEEIRWRDDKVDELEDEIYRLNIERLHRHHIKEGHINTLNFYEDAIQKLEDEVDRLEEEDRQLRYEVNGLFIAKSRGYSYIMSSVLPEQHEFRNGGLGDPSTQTFKGQVEENMGI</sequence>
<dbReference type="Proteomes" id="UP001062846">
    <property type="component" value="Chromosome 6"/>
</dbReference>
<comment type="caution">
    <text evidence="1">The sequence shown here is derived from an EMBL/GenBank/DDBJ whole genome shotgun (WGS) entry which is preliminary data.</text>
</comment>
<keyword evidence="2" id="KW-1185">Reference proteome</keyword>
<organism evidence="1 2">
    <name type="scientific">Rhododendron molle</name>
    <name type="common">Chinese azalea</name>
    <name type="synonym">Azalea mollis</name>
    <dbReference type="NCBI Taxonomy" id="49168"/>
    <lineage>
        <taxon>Eukaryota</taxon>
        <taxon>Viridiplantae</taxon>
        <taxon>Streptophyta</taxon>
        <taxon>Embryophyta</taxon>
        <taxon>Tracheophyta</taxon>
        <taxon>Spermatophyta</taxon>
        <taxon>Magnoliopsida</taxon>
        <taxon>eudicotyledons</taxon>
        <taxon>Gunneridae</taxon>
        <taxon>Pentapetalae</taxon>
        <taxon>asterids</taxon>
        <taxon>Ericales</taxon>
        <taxon>Ericaceae</taxon>
        <taxon>Ericoideae</taxon>
        <taxon>Rhodoreae</taxon>
        <taxon>Rhododendron</taxon>
    </lineage>
</organism>
<dbReference type="EMBL" id="CM046393">
    <property type="protein sequence ID" value="KAI8550836.1"/>
    <property type="molecule type" value="Genomic_DNA"/>
</dbReference>